<dbReference type="Proteomes" id="UP000078397">
    <property type="component" value="Unassembled WGS sequence"/>
</dbReference>
<gene>
    <name evidence="1" type="ORF">VFPPC_06045</name>
</gene>
<evidence type="ECO:0000313" key="2">
    <source>
        <dbReference type="Proteomes" id="UP000078397"/>
    </source>
</evidence>
<dbReference type="GeneID" id="28849140"/>
<keyword evidence="2" id="KW-1185">Reference proteome</keyword>
<dbReference type="RefSeq" id="XP_018142146.1">
    <property type="nucleotide sequence ID" value="XM_018285146.1"/>
</dbReference>
<organism evidence="1 2">
    <name type="scientific">Pochonia chlamydosporia 170</name>
    <dbReference type="NCBI Taxonomy" id="1380566"/>
    <lineage>
        <taxon>Eukaryota</taxon>
        <taxon>Fungi</taxon>
        <taxon>Dikarya</taxon>
        <taxon>Ascomycota</taxon>
        <taxon>Pezizomycotina</taxon>
        <taxon>Sordariomycetes</taxon>
        <taxon>Hypocreomycetidae</taxon>
        <taxon>Hypocreales</taxon>
        <taxon>Clavicipitaceae</taxon>
        <taxon>Pochonia</taxon>
    </lineage>
</organism>
<comment type="caution">
    <text evidence="1">The sequence shown here is derived from an EMBL/GenBank/DDBJ whole genome shotgun (WGS) entry which is preliminary data.</text>
</comment>
<sequence>MASTAMKWAQWEPTIRDMVAAIRSRAHSRESQHPLIGTIRGPFAAGKTMVIPPWVYNNLKDSRIDAKVVHVSTQLETAVLIKGEGKEGDSLSGTIPIKRESYGEFLNTLRAGLTNVRTDTPPGHRQSTWLNPQVLPPNIVIFVEEDSSLSAQFCLLLVELIGWADTLTQSHGRSISVSIFVIGQQFVLQGVKIPRKCGQVHGRRVLQPDAALGSSRMATHLQDLGETPHRIAVICFPPWSRVIGLEDICTTRYQVDELTHSEDLAVFNAVDGPSGPPTLQLICLPYEFRAPVQIGGFDRAFILVSPHVQQTILDGRTGHLADGSFHIFPEQEMEQASWANRFTCPSSSVTVFRDRTRPWNARDAERRVLVGDGQLAGFLAALSNLDFRSSPAGKYAMDVFIVDRTTRRDRLRQLNQMGICRVSDKLEFCSDYGLSGTTRSAFYDLLPMFDYDPRLALFVALPCSDLAVINVKIQLAAMIKIGVRKLIQLRMPADIDHKQFHANLVRRYCSGYTARHASLGSLWALLAIWK</sequence>
<dbReference type="EMBL" id="LSBJ02000005">
    <property type="protein sequence ID" value="OAQ64832.1"/>
    <property type="molecule type" value="Genomic_DNA"/>
</dbReference>
<accession>A0A179FH39</accession>
<dbReference type="KEGG" id="pchm:VFPPC_06045"/>
<evidence type="ECO:0000313" key="1">
    <source>
        <dbReference type="EMBL" id="OAQ64832.1"/>
    </source>
</evidence>
<dbReference type="OrthoDB" id="5078127at2759"/>
<name>A0A179FH39_METCM</name>
<protein>
    <submittedName>
        <fullName evidence="1">Uncharacterized protein</fullName>
    </submittedName>
</protein>
<dbReference type="AlphaFoldDB" id="A0A179FH39"/>
<reference evidence="1 2" key="1">
    <citation type="journal article" date="2016" name="PLoS Pathog.">
        <title>Biosynthesis of antibiotic leucinostatins in bio-control fungus Purpureocillium lilacinum and their inhibition on phytophthora revealed by genome mining.</title>
        <authorList>
            <person name="Wang G."/>
            <person name="Liu Z."/>
            <person name="Lin R."/>
            <person name="Li E."/>
            <person name="Mao Z."/>
            <person name="Ling J."/>
            <person name="Yang Y."/>
            <person name="Yin W.B."/>
            <person name="Xie B."/>
        </authorList>
    </citation>
    <scope>NUCLEOTIDE SEQUENCE [LARGE SCALE GENOMIC DNA]</scope>
    <source>
        <strain evidence="1">170</strain>
    </source>
</reference>
<proteinExistence type="predicted"/>